<dbReference type="AlphaFoldDB" id="A0A2U2J5R9"/>
<feature type="region of interest" description="Disordered" evidence="1">
    <location>
        <begin position="1"/>
        <end position="70"/>
    </location>
</feature>
<reference evidence="2 3" key="1">
    <citation type="submission" date="2018-05" db="EMBL/GenBank/DDBJ databases">
        <title>Genome of Sphingosinicella humi QZX222.</title>
        <authorList>
            <person name="Qiao Z."/>
            <person name="Wang G."/>
        </authorList>
    </citation>
    <scope>NUCLEOTIDE SEQUENCE [LARGE SCALE GENOMIC DNA]</scope>
    <source>
        <strain evidence="2 3">QZX222</strain>
    </source>
</reference>
<keyword evidence="3" id="KW-1185">Reference proteome</keyword>
<dbReference type="Proteomes" id="UP000245916">
    <property type="component" value="Unassembled WGS sequence"/>
</dbReference>
<gene>
    <name evidence="2" type="ORF">DF286_12925</name>
</gene>
<organism evidence="2 3">
    <name type="scientific">Allosphingosinicella humi</name>
    <dbReference type="NCBI Taxonomy" id="2068657"/>
    <lineage>
        <taxon>Bacteria</taxon>
        <taxon>Pseudomonadati</taxon>
        <taxon>Pseudomonadota</taxon>
        <taxon>Alphaproteobacteria</taxon>
        <taxon>Sphingomonadales</taxon>
        <taxon>Sphingomonadaceae</taxon>
        <taxon>Allosphingosinicella</taxon>
    </lineage>
</organism>
<feature type="compositionally biased region" description="Polar residues" evidence="1">
    <location>
        <begin position="1"/>
        <end position="16"/>
    </location>
</feature>
<dbReference type="RefSeq" id="WP_109271818.1">
    <property type="nucleotide sequence ID" value="NZ_QFFF01000001.1"/>
</dbReference>
<name>A0A2U2J5R9_9SPHN</name>
<protein>
    <submittedName>
        <fullName evidence="2">Uncharacterized protein</fullName>
    </submittedName>
</protein>
<dbReference type="EMBL" id="QFFF01000001">
    <property type="protein sequence ID" value="PWG03679.1"/>
    <property type="molecule type" value="Genomic_DNA"/>
</dbReference>
<comment type="caution">
    <text evidence="2">The sequence shown here is derived from an EMBL/GenBank/DDBJ whole genome shotgun (WGS) entry which is preliminary data.</text>
</comment>
<evidence type="ECO:0000256" key="1">
    <source>
        <dbReference type="SAM" id="MobiDB-lite"/>
    </source>
</evidence>
<evidence type="ECO:0000313" key="2">
    <source>
        <dbReference type="EMBL" id="PWG03679.1"/>
    </source>
</evidence>
<proteinExistence type="predicted"/>
<sequence length="70" mass="7549">MGTTKSGTGHENTVNQGPAPEKPREESADITGNVKKKGQDPSPDNRQRGERSEADAPRPIDADTAHERAR</sequence>
<accession>A0A2U2J5R9</accession>
<evidence type="ECO:0000313" key="3">
    <source>
        <dbReference type="Proteomes" id="UP000245916"/>
    </source>
</evidence>
<feature type="compositionally biased region" description="Basic and acidic residues" evidence="1">
    <location>
        <begin position="37"/>
        <end position="70"/>
    </location>
</feature>